<protein>
    <submittedName>
        <fullName evidence="9 10">Zinc finger CCCH domain-containing protein 39-like isoform X1</fullName>
    </submittedName>
</protein>
<dbReference type="AlphaFoldDB" id="A0A8B7C5B7"/>
<dbReference type="InterPro" id="IPR000571">
    <property type="entry name" value="Znf_CCCH"/>
</dbReference>
<dbReference type="InterPro" id="IPR045877">
    <property type="entry name" value="ZFP36-like"/>
</dbReference>
<evidence type="ECO:0000256" key="3">
    <source>
        <dbReference type="ARBA" id="ARBA00022771"/>
    </source>
</evidence>
<feature type="zinc finger region" description="C3H1-type" evidence="5">
    <location>
        <begin position="199"/>
        <end position="227"/>
    </location>
</feature>
<gene>
    <name evidence="9 10" type="primary">LOC103708775</name>
</gene>
<accession>A0A8B7C5B7</accession>
<evidence type="ECO:0000313" key="9">
    <source>
        <dbReference type="RefSeq" id="XP_008792071.2"/>
    </source>
</evidence>
<dbReference type="GeneID" id="103708775"/>
<evidence type="ECO:0000256" key="5">
    <source>
        <dbReference type="PROSITE-ProRule" id="PRU00723"/>
    </source>
</evidence>
<reference evidence="8" key="1">
    <citation type="journal article" date="2019" name="Nat. Commun.">
        <title>Genome-wide association mapping of date palm fruit traits.</title>
        <authorList>
            <person name="Hazzouri K.M."/>
            <person name="Gros-Balthazard M."/>
            <person name="Flowers J.M."/>
            <person name="Copetti D."/>
            <person name="Lemansour A."/>
            <person name="Lebrun M."/>
            <person name="Masmoudi K."/>
            <person name="Ferrand S."/>
            <person name="Dhar M.I."/>
            <person name="Fresquez Z.A."/>
            <person name="Rosas U."/>
            <person name="Zhang J."/>
            <person name="Talag J."/>
            <person name="Lee S."/>
            <person name="Kudrna D."/>
            <person name="Powell R.F."/>
            <person name="Leitch I.J."/>
            <person name="Krueger R.R."/>
            <person name="Wing R.A."/>
            <person name="Amiri K.M.A."/>
            <person name="Purugganan M.D."/>
        </authorList>
    </citation>
    <scope>NUCLEOTIDE SEQUENCE [LARGE SCALE GENOMIC DNA]</scope>
    <source>
        <strain evidence="8">cv. Khalas</strain>
    </source>
</reference>
<dbReference type="GO" id="GO:0008270">
    <property type="term" value="F:zinc ion binding"/>
    <property type="evidence" value="ECO:0007669"/>
    <property type="project" value="UniProtKB-KW"/>
</dbReference>
<sequence>MGPTRDRASPFYIPLPPFATGSSDNVITLWPQNNADQPEFEALPSKRPRHSDDAPLNPPRNTPPVSTMPHPPNPQTNPPIRGTSCMFFKTRLCQKFKTRSCPWGNNCNFAHGIEELRQPPPNWKALVAEGQVNGNDQQRMRKNEICRKFSKGEVCPYEDRCTYLHVQRENLGMAMGSMAGPGSIGGFSSAADCNGSNQKPKAKICYKWETTGHCSFGERCIFAHGIAEMKSGGHVELDSGKIGADPSKPLTNPANNVLPIQTEPSYTHQAQQKKGVFPKLAKKKLSGIYADWIDDTPLFSPHLSKQS</sequence>
<name>A0A8B7C5B7_PHODC</name>
<dbReference type="KEGG" id="pda:103708775"/>
<feature type="zinc finger region" description="C3H1-type" evidence="5">
    <location>
        <begin position="87"/>
        <end position="114"/>
    </location>
</feature>
<dbReference type="RefSeq" id="XP_008792071.2">
    <property type="nucleotide sequence ID" value="XM_008793849.4"/>
</dbReference>
<evidence type="ECO:0000259" key="7">
    <source>
        <dbReference type="PROSITE" id="PS50103"/>
    </source>
</evidence>
<dbReference type="Gene3D" id="4.10.1000.10">
    <property type="entry name" value="Zinc finger, CCCH-type"/>
    <property type="match status" value="3"/>
</dbReference>
<keyword evidence="3 5" id="KW-0863">Zinc-finger</keyword>
<keyword evidence="2" id="KW-0677">Repeat</keyword>
<proteinExistence type="predicted"/>
<feature type="compositionally biased region" description="Polar residues" evidence="6">
    <location>
        <begin position="20"/>
        <end position="36"/>
    </location>
</feature>
<dbReference type="RefSeq" id="XP_038984655.1">
    <property type="nucleotide sequence ID" value="XM_039128727.1"/>
</dbReference>
<reference evidence="9 10" key="2">
    <citation type="submission" date="2025-04" db="UniProtKB">
        <authorList>
            <consortium name="RefSeq"/>
        </authorList>
    </citation>
    <scope>IDENTIFICATION</scope>
    <source>
        <tissue evidence="9 10">Young leaves</tissue>
    </source>
</reference>
<dbReference type="PANTHER" id="PTHR12547">
    <property type="entry name" value="CCCH ZINC FINGER/TIS11-RELATED"/>
    <property type="match status" value="1"/>
</dbReference>
<evidence type="ECO:0000256" key="6">
    <source>
        <dbReference type="SAM" id="MobiDB-lite"/>
    </source>
</evidence>
<evidence type="ECO:0000256" key="4">
    <source>
        <dbReference type="ARBA" id="ARBA00022833"/>
    </source>
</evidence>
<dbReference type="SUPFAM" id="SSF90229">
    <property type="entry name" value="CCCH zinc finger"/>
    <property type="match status" value="3"/>
</dbReference>
<dbReference type="GO" id="GO:0003729">
    <property type="term" value="F:mRNA binding"/>
    <property type="evidence" value="ECO:0007669"/>
    <property type="project" value="InterPro"/>
</dbReference>
<dbReference type="GO" id="GO:0010468">
    <property type="term" value="P:regulation of gene expression"/>
    <property type="evidence" value="ECO:0007669"/>
    <property type="project" value="UniProtKB-ARBA"/>
</dbReference>
<keyword evidence="1 5" id="KW-0479">Metal-binding</keyword>
<feature type="domain" description="C3H1-type" evidence="7">
    <location>
        <begin position="140"/>
        <end position="168"/>
    </location>
</feature>
<dbReference type="PROSITE" id="PS50103">
    <property type="entry name" value="ZF_C3H1"/>
    <property type="match status" value="3"/>
</dbReference>
<feature type="domain" description="C3H1-type" evidence="7">
    <location>
        <begin position="87"/>
        <end position="114"/>
    </location>
</feature>
<evidence type="ECO:0000313" key="8">
    <source>
        <dbReference type="Proteomes" id="UP000228380"/>
    </source>
</evidence>
<evidence type="ECO:0000256" key="1">
    <source>
        <dbReference type="ARBA" id="ARBA00022723"/>
    </source>
</evidence>
<dbReference type="FunFam" id="4.10.1000.10:FF:000003">
    <property type="entry name" value="Zinc finger CCCH domain-containing protein"/>
    <property type="match status" value="1"/>
</dbReference>
<dbReference type="Proteomes" id="UP000228380">
    <property type="component" value="Chromosome 8"/>
</dbReference>
<feature type="domain" description="C3H1-type" evidence="7">
    <location>
        <begin position="199"/>
        <end position="227"/>
    </location>
</feature>
<evidence type="ECO:0000313" key="10">
    <source>
        <dbReference type="RefSeq" id="XP_038984655.1"/>
    </source>
</evidence>
<feature type="zinc finger region" description="C3H1-type" evidence="5">
    <location>
        <begin position="140"/>
        <end position="168"/>
    </location>
</feature>
<dbReference type="Pfam" id="PF00642">
    <property type="entry name" value="zf-CCCH"/>
    <property type="match status" value="3"/>
</dbReference>
<dbReference type="SMART" id="SM00356">
    <property type="entry name" value="ZnF_C3H1"/>
    <property type="match status" value="3"/>
</dbReference>
<keyword evidence="8" id="KW-1185">Reference proteome</keyword>
<dbReference type="PANTHER" id="PTHR12547:SF156">
    <property type="entry name" value="ZINC FINGER CCCH DOMAIN-CONTAINING PROTEIN 12"/>
    <property type="match status" value="1"/>
</dbReference>
<evidence type="ECO:0000256" key="2">
    <source>
        <dbReference type="ARBA" id="ARBA00022737"/>
    </source>
</evidence>
<dbReference type="OrthoDB" id="410307at2759"/>
<dbReference type="GO" id="GO:0051252">
    <property type="term" value="P:regulation of RNA metabolic process"/>
    <property type="evidence" value="ECO:0007669"/>
    <property type="project" value="UniProtKB-ARBA"/>
</dbReference>
<keyword evidence="4 5" id="KW-0862">Zinc</keyword>
<dbReference type="InterPro" id="IPR036855">
    <property type="entry name" value="Znf_CCCH_sf"/>
</dbReference>
<organism evidence="8 9">
    <name type="scientific">Phoenix dactylifera</name>
    <name type="common">Date palm</name>
    <dbReference type="NCBI Taxonomy" id="42345"/>
    <lineage>
        <taxon>Eukaryota</taxon>
        <taxon>Viridiplantae</taxon>
        <taxon>Streptophyta</taxon>
        <taxon>Embryophyta</taxon>
        <taxon>Tracheophyta</taxon>
        <taxon>Spermatophyta</taxon>
        <taxon>Magnoliopsida</taxon>
        <taxon>Liliopsida</taxon>
        <taxon>Arecaceae</taxon>
        <taxon>Coryphoideae</taxon>
        <taxon>Phoeniceae</taxon>
        <taxon>Phoenix</taxon>
    </lineage>
</organism>
<feature type="region of interest" description="Disordered" evidence="6">
    <location>
        <begin position="1"/>
        <end position="81"/>
    </location>
</feature>